<dbReference type="OrthoDB" id="9802795at2"/>
<proteinExistence type="inferred from homology"/>
<dbReference type="GO" id="GO:0005737">
    <property type="term" value="C:cytoplasm"/>
    <property type="evidence" value="ECO:0007669"/>
    <property type="project" value="UniProtKB-SubCell"/>
</dbReference>
<keyword evidence="2 5" id="KW-0540">Nuclease</keyword>
<name>R0EI43_CAUVI</name>
<organism evidence="10 11">
    <name type="scientific">Caulobacter vibrioides OR37</name>
    <dbReference type="NCBI Taxonomy" id="1292034"/>
    <lineage>
        <taxon>Bacteria</taxon>
        <taxon>Pseudomonadati</taxon>
        <taxon>Pseudomonadota</taxon>
        <taxon>Alphaproteobacteria</taxon>
        <taxon>Caulobacterales</taxon>
        <taxon>Caulobacteraceae</taxon>
        <taxon>Caulobacter</taxon>
    </lineage>
</organism>
<dbReference type="NCBIfam" id="TIGR00237">
    <property type="entry name" value="xseA"/>
    <property type="match status" value="1"/>
</dbReference>
<keyword evidence="1 5" id="KW-0963">Cytoplasm</keyword>
<dbReference type="GO" id="GO:0008855">
    <property type="term" value="F:exodeoxyribonuclease VII activity"/>
    <property type="evidence" value="ECO:0007669"/>
    <property type="project" value="UniProtKB-UniRule"/>
</dbReference>
<dbReference type="HAMAP" id="MF_00378">
    <property type="entry name" value="Exonuc_7_L"/>
    <property type="match status" value="1"/>
</dbReference>
<feature type="compositionally biased region" description="Pro residues" evidence="7">
    <location>
        <begin position="479"/>
        <end position="491"/>
    </location>
</feature>
<protein>
    <recommendedName>
        <fullName evidence="5">Exodeoxyribonuclease 7 large subunit</fullName>
        <ecNumber evidence="5">3.1.11.6</ecNumber>
    </recommendedName>
    <alternativeName>
        <fullName evidence="5">Exodeoxyribonuclease VII large subunit</fullName>
        <shortName evidence="5">Exonuclease VII large subunit</shortName>
    </alternativeName>
</protein>
<dbReference type="RefSeq" id="WP_004622246.1">
    <property type="nucleotide sequence ID" value="NZ_APMP01000025.1"/>
</dbReference>
<sequence>MSDLPPTDSNAPPYSVSELAFALKRTLEDRYGFVRLRGELSKVTHHSNGHVYLTIKDDKAAIDGVVWKGNVRSLGVRPEHGLEVIVTGKITTYPAGSRYQIVIDSMEAAGVGALLAQLERLKAKLAAEGLFAPERKRPLPSMPAVVGVITSPTGAVIRDILHRIRDRWPCQVLVWPCVVQGDAAAAQVSGAIRGFNAIAPGGPVPRPDILIVARGGGSVEDLWAFNDEALARTVAEGTIPLISAVGHETDTTLIDFVSDRRAPTPTAAAEMATPVLAELRALISDFDRRLNRSGARLIEDRRTRLTSAARGLPRPDDILALAQQRFDIASGRLDAALQRNTAVHAQDLLKVTARLTPDVLARQRTIKGERLADLGRRLQACGIRAPERAAAHARLPALWERLRAAGQRRLSRAEDQLTSLDKLRQSLNPERPLELGFALVRKSDGTLARSAADLVAGERVNLKFKLGDRDAVIDGQGAIPPPTPAPAPAPKPRPRPHAPPTEQGDLF</sequence>
<evidence type="ECO:0000256" key="3">
    <source>
        <dbReference type="ARBA" id="ARBA00022801"/>
    </source>
</evidence>
<dbReference type="GO" id="GO:0003676">
    <property type="term" value="F:nucleic acid binding"/>
    <property type="evidence" value="ECO:0007669"/>
    <property type="project" value="InterPro"/>
</dbReference>
<evidence type="ECO:0000313" key="11">
    <source>
        <dbReference type="Proteomes" id="UP000013063"/>
    </source>
</evidence>
<evidence type="ECO:0000256" key="5">
    <source>
        <dbReference type="HAMAP-Rule" id="MF_00378"/>
    </source>
</evidence>
<feature type="domain" description="Exonuclease VII large subunit C-terminal" evidence="8">
    <location>
        <begin position="130"/>
        <end position="469"/>
    </location>
</feature>
<dbReference type="Pfam" id="PF02601">
    <property type="entry name" value="Exonuc_VII_L"/>
    <property type="match status" value="1"/>
</dbReference>
<dbReference type="PANTHER" id="PTHR30008:SF0">
    <property type="entry name" value="EXODEOXYRIBONUCLEASE 7 LARGE SUBUNIT"/>
    <property type="match status" value="1"/>
</dbReference>
<dbReference type="GO" id="GO:0009318">
    <property type="term" value="C:exodeoxyribonuclease VII complex"/>
    <property type="evidence" value="ECO:0007669"/>
    <property type="project" value="UniProtKB-UniRule"/>
</dbReference>
<dbReference type="GO" id="GO:0006308">
    <property type="term" value="P:DNA catabolic process"/>
    <property type="evidence" value="ECO:0007669"/>
    <property type="project" value="UniProtKB-UniRule"/>
</dbReference>
<dbReference type="eggNOG" id="COG1570">
    <property type="taxonomic scope" value="Bacteria"/>
</dbReference>
<dbReference type="InterPro" id="IPR025824">
    <property type="entry name" value="OB-fold_nuc-bd_dom"/>
</dbReference>
<evidence type="ECO:0000259" key="8">
    <source>
        <dbReference type="Pfam" id="PF02601"/>
    </source>
</evidence>
<evidence type="ECO:0000256" key="6">
    <source>
        <dbReference type="RuleBase" id="RU004355"/>
    </source>
</evidence>
<comment type="subcellular location">
    <subcellularLocation>
        <location evidence="5 6">Cytoplasm</location>
    </subcellularLocation>
</comment>
<dbReference type="CDD" id="cd04489">
    <property type="entry name" value="ExoVII_LU_OBF"/>
    <property type="match status" value="1"/>
</dbReference>
<comment type="similarity">
    <text evidence="5 6">Belongs to the XseA family.</text>
</comment>
<keyword evidence="4 5" id="KW-0269">Exonuclease</keyword>
<comment type="subunit">
    <text evidence="5">Heterooligomer composed of large and small subunits.</text>
</comment>
<reference evidence="10 11" key="1">
    <citation type="journal article" date="2013" name="Genome Announc.">
        <title>Draft Genome Sequence for Caulobacter sp. Strain OR37, a Bacterium Tolerant to Heavy Metals.</title>
        <authorList>
            <person name="Utturkar S.M."/>
            <person name="Bollmann A."/>
            <person name="Brzoska R.M."/>
            <person name="Klingeman D.M."/>
            <person name="Epstein S.E."/>
            <person name="Palumbo A.V."/>
            <person name="Brown S.D."/>
        </authorList>
    </citation>
    <scope>NUCLEOTIDE SEQUENCE [LARGE SCALE GENOMIC DNA]</scope>
    <source>
        <strain evidence="10 11">OR37</strain>
    </source>
</reference>
<dbReference type="Proteomes" id="UP000013063">
    <property type="component" value="Unassembled WGS sequence"/>
</dbReference>
<comment type="function">
    <text evidence="5">Bidirectionally degrades single-stranded DNA into large acid-insoluble oligonucleotides, which are then degraded further into small acid-soluble oligonucleotides.</text>
</comment>
<evidence type="ECO:0000259" key="9">
    <source>
        <dbReference type="Pfam" id="PF13742"/>
    </source>
</evidence>
<dbReference type="InterPro" id="IPR020579">
    <property type="entry name" value="Exonuc_VII_lsu_C"/>
</dbReference>
<feature type="region of interest" description="Disordered" evidence="7">
    <location>
        <begin position="472"/>
        <end position="507"/>
    </location>
</feature>
<feature type="domain" description="OB-fold nucleic acid binding" evidence="9">
    <location>
        <begin position="14"/>
        <end position="107"/>
    </location>
</feature>
<gene>
    <name evidence="5" type="primary">xseA</name>
    <name evidence="10" type="ORF">OR37_03298</name>
</gene>
<dbReference type="PANTHER" id="PTHR30008">
    <property type="entry name" value="EXODEOXYRIBONUCLEASE 7 LARGE SUBUNIT"/>
    <property type="match status" value="1"/>
</dbReference>
<dbReference type="STRING" id="1292034.OR37_03298"/>
<dbReference type="AlphaFoldDB" id="R0EI43"/>
<evidence type="ECO:0000256" key="2">
    <source>
        <dbReference type="ARBA" id="ARBA00022722"/>
    </source>
</evidence>
<keyword evidence="11" id="KW-1185">Reference proteome</keyword>
<evidence type="ECO:0000256" key="7">
    <source>
        <dbReference type="SAM" id="MobiDB-lite"/>
    </source>
</evidence>
<evidence type="ECO:0000256" key="4">
    <source>
        <dbReference type="ARBA" id="ARBA00022839"/>
    </source>
</evidence>
<dbReference type="EMBL" id="APMP01000025">
    <property type="protein sequence ID" value="ENZ80862.1"/>
    <property type="molecule type" value="Genomic_DNA"/>
</dbReference>
<keyword evidence="3 5" id="KW-0378">Hydrolase</keyword>
<evidence type="ECO:0000313" key="10">
    <source>
        <dbReference type="EMBL" id="ENZ80862.1"/>
    </source>
</evidence>
<evidence type="ECO:0000256" key="1">
    <source>
        <dbReference type="ARBA" id="ARBA00022490"/>
    </source>
</evidence>
<comment type="catalytic activity">
    <reaction evidence="5 6">
        <text>Exonucleolytic cleavage in either 5'- to 3'- or 3'- to 5'-direction to yield nucleoside 5'-phosphates.</text>
        <dbReference type="EC" id="3.1.11.6"/>
    </reaction>
</comment>
<dbReference type="EC" id="3.1.11.6" evidence="5"/>
<accession>R0EI43</accession>
<comment type="caution">
    <text evidence="10">The sequence shown here is derived from an EMBL/GenBank/DDBJ whole genome shotgun (WGS) entry which is preliminary data.</text>
</comment>
<dbReference type="InterPro" id="IPR003753">
    <property type="entry name" value="Exonuc_VII_L"/>
</dbReference>
<dbReference type="Pfam" id="PF13742">
    <property type="entry name" value="tRNA_anti_2"/>
    <property type="match status" value="1"/>
</dbReference>
<dbReference type="PATRIC" id="fig|1292034.3.peg.3269"/>